<name>A0A0G1IVG1_9BACT</name>
<keyword evidence="1" id="KW-1133">Transmembrane helix</keyword>
<evidence type="ECO:0000256" key="1">
    <source>
        <dbReference type="SAM" id="Phobius"/>
    </source>
</evidence>
<proteinExistence type="predicted"/>
<gene>
    <name evidence="2" type="ORF">UW55_C0004G0024</name>
</gene>
<dbReference type="EMBL" id="LCIT01000004">
    <property type="protein sequence ID" value="KKT63391.1"/>
    <property type="molecule type" value="Genomic_DNA"/>
</dbReference>
<feature type="transmembrane region" description="Helical" evidence="1">
    <location>
        <begin position="7"/>
        <end position="26"/>
    </location>
</feature>
<sequence length="123" mass="13531">MRLEICPICSAVAGTWLLLTALVLSGYLNSEIFLPLISLLMGGTVAGVAYQIGKRKPIIISVGMLLAFWAVRNLNFKVFVLELAVLATLAYFLFVKRNGTTGPALPRDQKARELLEEKMKNCC</sequence>
<evidence type="ECO:0000313" key="3">
    <source>
        <dbReference type="Proteomes" id="UP000033945"/>
    </source>
</evidence>
<feature type="transmembrane region" description="Helical" evidence="1">
    <location>
        <begin position="32"/>
        <end position="50"/>
    </location>
</feature>
<evidence type="ECO:0000313" key="2">
    <source>
        <dbReference type="EMBL" id="KKT63391.1"/>
    </source>
</evidence>
<accession>A0A0G1IVG1</accession>
<keyword evidence="1" id="KW-0812">Transmembrane</keyword>
<dbReference type="Proteomes" id="UP000033945">
    <property type="component" value="Unassembled WGS sequence"/>
</dbReference>
<protein>
    <recommendedName>
        <fullName evidence="4">MerC mercury resistance protein</fullName>
    </recommendedName>
</protein>
<organism evidence="2 3">
    <name type="scientific">Candidatus Giovannonibacteria bacterium GW2011_GWA2_44_26</name>
    <dbReference type="NCBI Taxonomy" id="1618648"/>
    <lineage>
        <taxon>Bacteria</taxon>
        <taxon>Candidatus Giovannoniibacteriota</taxon>
    </lineage>
</organism>
<feature type="transmembrane region" description="Helical" evidence="1">
    <location>
        <begin position="78"/>
        <end position="95"/>
    </location>
</feature>
<comment type="caution">
    <text evidence="2">The sequence shown here is derived from an EMBL/GenBank/DDBJ whole genome shotgun (WGS) entry which is preliminary data.</text>
</comment>
<evidence type="ECO:0008006" key="4">
    <source>
        <dbReference type="Google" id="ProtNLM"/>
    </source>
</evidence>
<keyword evidence="1" id="KW-0472">Membrane</keyword>
<feature type="transmembrane region" description="Helical" evidence="1">
    <location>
        <begin position="57"/>
        <end position="72"/>
    </location>
</feature>
<dbReference type="AlphaFoldDB" id="A0A0G1IVG1"/>
<reference evidence="2 3" key="1">
    <citation type="journal article" date="2015" name="Nature">
        <title>rRNA introns, odd ribosomes, and small enigmatic genomes across a large radiation of phyla.</title>
        <authorList>
            <person name="Brown C.T."/>
            <person name="Hug L.A."/>
            <person name="Thomas B.C."/>
            <person name="Sharon I."/>
            <person name="Castelle C.J."/>
            <person name="Singh A."/>
            <person name="Wilkins M.J."/>
            <person name="Williams K.H."/>
            <person name="Banfield J.F."/>
        </authorList>
    </citation>
    <scope>NUCLEOTIDE SEQUENCE [LARGE SCALE GENOMIC DNA]</scope>
</reference>